<evidence type="ECO:0000256" key="2">
    <source>
        <dbReference type="PROSITE-ProRule" id="PRU00335"/>
    </source>
</evidence>
<accession>D9R1D3</accession>
<protein>
    <submittedName>
        <fullName evidence="4">Transcriptional regulator, TetR family</fullName>
    </submittedName>
</protein>
<reference evidence="4" key="1">
    <citation type="submission" date="2010-07" db="EMBL/GenBank/DDBJ databases">
        <title>Complete sequence of Clostridium saccharolyticum WM1.</title>
        <authorList>
            <consortium name="US DOE Joint Genome Institute"/>
            <person name="Lucas S."/>
            <person name="Copeland A."/>
            <person name="Lapidus A."/>
            <person name="Cheng J.-F."/>
            <person name="Bruce D."/>
            <person name="Goodwin L."/>
            <person name="Pitluck S."/>
            <person name="Chertkov O."/>
            <person name="Detter J.C."/>
            <person name="Han C."/>
            <person name="Tapia R."/>
            <person name="Land M."/>
            <person name="Hauser L."/>
            <person name="Chang Y.-J."/>
            <person name="Jeffries C."/>
            <person name="Kyrpides N."/>
            <person name="Ivanova N."/>
            <person name="Mikhailova N."/>
            <person name="Mouttaki H."/>
            <person name="Lin L."/>
            <person name="Zhou J."/>
            <person name="Hemme C.L."/>
            <person name="Woyke T."/>
        </authorList>
    </citation>
    <scope>NUCLEOTIDE SEQUENCE [LARGE SCALE GENOMIC DNA]</scope>
    <source>
        <strain evidence="4">WM1</strain>
    </source>
</reference>
<proteinExistence type="predicted"/>
<dbReference type="InterPro" id="IPR050624">
    <property type="entry name" value="HTH-type_Tx_Regulator"/>
</dbReference>
<dbReference type="SUPFAM" id="SSF46689">
    <property type="entry name" value="Homeodomain-like"/>
    <property type="match status" value="1"/>
</dbReference>
<dbReference type="STRING" id="610130.Closa_3943"/>
<dbReference type="PANTHER" id="PTHR43479:SF7">
    <property type="entry name" value="TETR-FAMILY TRANSCRIPTIONAL REGULATOR"/>
    <property type="match status" value="1"/>
</dbReference>
<dbReference type="HOGENOM" id="CLU_087539_2_1_9"/>
<organism evidence="4 5">
    <name type="scientific">Lacrimispora saccharolytica (strain ATCC 35040 / DSM 2544 / NRCC 2533 / WM1)</name>
    <name type="common">Clostridium saccharolyticum</name>
    <dbReference type="NCBI Taxonomy" id="610130"/>
    <lineage>
        <taxon>Bacteria</taxon>
        <taxon>Bacillati</taxon>
        <taxon>Bacillota</taxon>
        <taxon>Clostridia</taxon>
        <taxon>Lachnospirales</taxon>
        <taxon>Lachnospiraceae</taxon>
        <taxon>Lacrimispora</taxon>
    </lineage>
</organism>
<sequence length="184" mass="21806">MHNETKEVLANALIDILQKRPINKITVKDIVEECGLTRQTFYNYFYDIYELVEWIYLQATEKSLAENKDYDTWQQGFYQLLISISNSKVLVQNTYRSTNRESLERYMYTVIYDQVLAVVERQAIEMSVDQKYKNFIARFYSLAFIALICEWIKDGMKEKPEDIVEQTAVLIKGDFEKALKKYAN</sequence>
<dbReference type="RefSeq" id="WP_013274509.1">
    <property type="nucleotide sequence ID" value="NC_014376.1"/>
</dbReference>
<dbReference type="OrthoDB" id="9810250at2"/>
<feature type="domain" description="HTH tetR-type" evidence="3">
    <location>
        <begin position="3"/>
        <end position="63"/>
    </location>
</feature>
<feature type="DNA-binding region" description="H-T-H motif" evidence="2">
    <location>
        <begin position="26"/>
        <end position="45"/>
    </location>
</feature>
<evidence type="ECO:0000313" key="5">
    <source>
        <dbReference type="Proteomes" id="UP000001662"/>
    </source>
</evidence>
<dbReference type="eggNOG" id="COG1309">
    <property type="taxonomic scope" value="Bacteria"/>
</dbReference>
<evidence type="ECO:0000256" key="1">
    <source>
        <dbReference type="ARBA" id="ARBA00023125"/>
    </source>
</evidence>
<evidence type="ECO:0000313" key="4">
    <source>
        <dbReference type="EMBL" id="ADL06456.1"/>
    </source>
</evidence>
<keyword evidence="5" id="KW-1185">Reference proteome</keyword>
<dbReference type="GO" id="GO:0003677">
    <property type="term" value="F:DNA binding"/>
    <property type="evidence" value="ECO:0007669"/>
    <property type="project" value="UniProtKB-UniRule"/>
</dbReference>
<dbReference type="AlphaFoldDB" id="D9R1D3"/>
<dbReference type="KEGG" id="csh:Closa_3943"/>
<dbReference type="Proteomes" id="UP000001662">
    <property type="component" value="Chromosome"/>
</dbReference>
<gene>
    <name evidence="4" type="ordered locus">Closa_3943</name>
</gene>
<dbReference type="Pfam" id="PF14278">
    <property type="entry name" value="TetR_C_8"/>
    <property type="match status" value="1"/>
</dbReference>
<dbReference type="InterPro" id="IPR039532">
    <property type="entry name" value="TetR_C_Firmicutes"/>
</dbReference>
<dbReference type="EMBL" id="CP002109">
    <property type="protein sequence ID" value="ADL06456.1"/>
    <property type="molecule type" value="Genomic_DNA"/>
</dbReference>
<dbReference type="PROSITE" id="PS50977">
    <property type="entry name" value="HTH_TETR_2"/>
    <property type="match status" value="1"/>
</dbReference>
<keyword evidence="1 2" id="KW-0238">DNA-binding</keyword>
<evidence type="ECO:0000259" key="3">
    <source>
        <dbReference type="PROSITE" id="PS50977"/>
    </source>
</evidence>
<dbReference type="Pfam" id="PF00440">
    <property type="entry name" value="TetR_N"/>
    <property type="match status" value="1"/>
</dbReference>
<dbReference type="InterPro" id="IPR001647">
    <property type="entry name" value="HTH_TetR"/>
</dbReference>
<dbReference type="PANTHER" id="PTHR43479">
    <property type="entry name" value="ACREF/ENVCD OPERON REPRESSOR-RELATED"/>
    <property type="match status" value="1"/>
</dbReference>
<dbReference type="PaxDb" id="610130-Closa_3943"/>
<dbReference type="Gene3D" id="1.10.357.10">
    <property type="entry name" value="Tetracycline Repressor, domain 2"/>
    <property type="match status" value="1"/>
</dbReference>
<name>D9R1D3_LACSW</name>
<dbReference type="InterPro" id="IPR009057">
    <property type="entry name" value="Homeodomain-like_sf"/>
</dbReference>